<organism evidence="1 2">
    <name type="scientific">Sulfurospirillum diekertiae</name>
    <dbReference type="NCBI Taxonomy" id="1854492"/>
    <lineage>
        <taxon>Bacteria</taxon>
        <taxon>Pseudomonadati</taxon>
        <taxon>Campylobacterota</taxon>
        <taxon>Epsilonproteobacteria</taxon>
        <taxon>Campylobacterales</taxon>
        <taxon>Sulfurospirillaceae</taxon>
        <taxon>Sulfurospirillum</taxon>
    </lineage>
</organism>
<gene>
    <name evidence="1" type="ORF">Sdiek1_0494</name>
</gene>
<protein>
    <submittedName>
        <fullName evidence="1">Uncharacterized protein</fullName>
    </submittedName>
</protein>
<proteinExistence type="predicted"/>
<evidence type="ECO:0000313" key="2">
    <source>
        <dbReference type="Proteomes" id="UP000196005"/>
    </source>
</evidence>
<keyword evidence="2" id="KW-1185">Reference proteome</keyword>
<evidence type="ECO:0000313" key="1">
    <source>
        <dbReference type="EMBL" id="ARU47670.1"/>
    </source>
</evidence>
<dbReference type="Proteomes" id="UP000196005">
    <property type="component" value="Chromosome"/>
</dbReference>
<reference evidence="2" key="1">
    <citation type="submission" date="2017-05" db="EMBL/GenBank/DDBJ databases">
        <title>Dechlorination kinetics govern the competition between two new strains of the genus Sulfurospirillum.</title>
        <authorList>
            <person name="Buttet G.F."/>
            <person name="Murray A.M."/>
            <person name="Goris T."/>
            <person name="Burion M."/>
            <person name="Lin B."/>
            <person name="Rolle M."/>
            <person name="Maillard J."/>
        </authorList>
    </citation>
    <scope>NUCLEOTIDE SEQUENCE [LARGE SCALE GENOMIC DNA]</scope>
    <source>
        <strain evidence="2">SL2-1</strain>
    </source>
</reference>
<name>A0A1Y0HI76_9BACT</name>
<dbReference type="KEGG" id="suls:Sdiek1_0494"/>
<sequence length="170" mass="19983">MDIWEVKQQYDIDAEHYGLGYCEEDSEEFQQIKTYMEEVNQKACLEGLIHVADELLKRVKEKNINGIIGIFEEMASQPLFSKMDVNQFFDAFIELKFDAMSHLLSRIENRYKFAGNRRGLQEELSFWQRFNVLLSEEIEKQKGQLSGFLLGGLQKYIVQEKIIKGLEQKD</sequence>
<accession>A0A1Y0HI76</accession>
<dbReference type="EMBL" id="CP021416">
    <property type="protein sequence ID" value="ARU47670.1"/>
    <property type="molecule type" value="Genomic_DNA"/>
</dbReference>
<dbReference type="RefSeq" id="WP_087437737.1">
    <property type="nucleotide sequence ID" value="NZ_CP021416.1"/>
</dbReference>
<dbReference type="AlphaFoldDB" id="A0A1Y0HI76"/>